<comment type="caution">
    <text evidence="3">The sequence shown here is derived from an EMBL/GenBank/DDBJ whole genome shotgun (WGS) entry which is preliminary data.</text>
</comment>
<dbReference type="Gene3D" id="3.40.50.12030">
    <property type="entry name" value="Uncharacterised protein family UPF0261, NC domain"/>
    <property type="match status" value="1"/>
</dbReference>
<sequence>MTTASDKTILVVGTYDTKDDELSYLSGRIRAQGGGVLSMDVSVLGDPKAPTDISKHQVAAAGGSTIQAAIDSGDENVAMQIMARGAAMLARQLHTEGRIDGVIVLGGTMGTDLALDLCAALPLGVPKYVVSTVSFSAMLPPERIAADIQMILWAGGLYGLNSVCKSSLSQAAGAVLGAARAVEPPKRDRPLIGMTSFGKTILHYMVHLKPALEARGFEVAVFHATGMGGRAFESLAAEGAFACVMDFATQEIVNHHMGSGISAGADRMTNAGRRGIPQIVAPACYDLVDLIGWQPVPPRLAGRPTHDHNRLLTSTILTPDERREIAGVYAEKLATATGPSAFILPRAGCNEWDRPDGPLHDAEGLAAFCCAMEQAMPANTTLHSLDCHINDPGFCQKVLEIFDDWVARGIVIA</sequence>
<dbReference type="PIRSF" id="PIRSF033271">
    <property type="entry name" value="UCP033271"/>
    <property type="match status" value="1"/>
</dbReference>
<dbReference type="InterPro" id="IPR008322">
    <property type="entry name" value="UPF0261"/>
</dbReference>
<dbReference type="NCBIfam" id="NF002676">
    <property type="entry name" value="PRK02399.1-4"/>
    <property type="match status" value="1"/>
</dbReference>
<reference evidence="4" key="1">
    <citation type="journal article" date="2019" name="Int. J. Syst. Evol. Microbiol.">
        <title>The Global Catalogue of Microorganisms (GCM) 10K type strain sequencing project: providing services to taxonomists for standard genome sequencing and annotation.</title>
        <authorList>
            <consortium name="The Broad Institute Genomics Platform"/>
            <consortium name="The Broad Institute Genome Sequencing Center for Infectious Disease"/>
            <person name="Wu L."/>
            <person name="Ma J."/>
        </authorList>
    </citation>
    <scope>NUCLEOTIDE SEQUENCE [LARGE SCALE GENOMIC DNA]</scope>
    <source>
        <strain evidence="4">CCUG 55328</strain>
    </source>
</reference>
<evidence type="ECO:0000313" key="3">
    <source>
        <dbReference type="EMBL" id="MFD1194629.1"/>
    </source>
</evidence>
<dbReference type="Pfam" id="PF23189">
    <property type="entry name" value="UPF0261_C"/>
    <property type="match status" value="1"/>
</dbReference>
<proteinExistence type="predicted"/>
<keyword evidence="4" id="KW-1185">Reference proteome</keyword>
<dbReference type="Pfam" id="PF06792">
    <property type="entry name" value="UPF0261"/>
    <property type="match status" value="1"/>
</dbReference>
<protein>
    <submittedName>
        <fullName evidence="3">Tm-1-like ATP-binding domain-containing protein</fullName>
    </submittedName>
</protein>
<dbReference type="InterPro" id="IPR044122">
    <property type="entry name" value="UPF0261_N"/>
</dbReference>
<dbReference type="PANTHER" id="PTHR31862:SF1">
    <property type="entry name" value="UPF0261 DOMAIN PROTEIN (AFU_ORTHOLOGUE AFUA_1G10120)"/>
    <property type="match status" value="1"/>
</dbReference>
<evidence type="ECO:0000259" key="1">
    <source>
        <dbReference type="Pfam" id="PF06792"/>
    </source>
</evidence>
<dbReference type="PANTHER" id="PTHR31862">
    <property type="entry name" value="UPF0261 DOMAIN PROTEIN (AFU_ORTHOLOGUE AFUA_1G10120)"/>
    <property type="match status" value="1"/>
</dbReference>
<evidence type="ECO:0000313" key="4">
    <source>
        <dbReference type="Proteomes" id="UP001597151"/>
    </source>
</evidence>
<dbReference type="CDD" id="cd15488">
    <property type="entry name" value="Tm-1-like"/>
    <property type="match status" value="1"/>
</dbReference>
<feature type="domain" description="UPF0261" evidence="2">
    <location>
        <begin position="189"/>
        <end position="405"/>
    </location>
</feature>
<dbReference type="Gene3D" id="3.40.50.12020">
    <property type="entry name" value="Uncharacterised protein family UPF0261, NN domain"/>
    <property type="match status" value="1"/>
</dbReference>
<dbReference type="RefSeq" id="WP_380790353.1">
    <property type="nucleotide sequence ID" value="NZ_JBHTKR010000003.1"/>
</dbReference>
<dbReference type="Proteomes" id="UP001597151">
    <property type="component" value="Unassembled WGS sequence"/>
</dbReference>
<dbReference type="NCBIfam" id="NF002674">
    <property type="entry name" value="PRK02399.1-2"/>
    <property type="match status" value="1"/>
</dbReference>
<gene>
    <name evidence="3" type="ORF">ACFQ3C_08095</name>
</gene>
<name>A0ABW3TBU6_9RHOB</name>
<dbReference type="InterPro" id="IPR056778">
    <property type="entry name" value="UPF0261_C"/>
</dbReference>
<evidence type="ECO:0000259" key="2">
    <source>
        <dbReference type="Pfam" id="PF23189"/>
    </source>
</evidence>
<organism evidence="3 4">
    <name type="scientific">Seohaeicola saemankumensis</name>
    <dbReference type="NCBI Taxonomy" id="481181"/>
    <lineage>
        <taxon>Bacteria</taxon>
        <taxon>Pseudomonadati</taxon>
        <taxon>Pseudomonadota</taxon>
        <taxon>Alphaproteobacteria</taxon>
        <taxon>Rhodobacterales</taxon>
        <taxon>Roseobacteraceae</taxon>
        <taxon>Seohaeicola</taxon>
    </lineage>
</organism>
<dbReference type="InterPro" id="IPR051353">
    <property type="entry name" value="Tobamovirus_resist_UPF0261"/>
</dbReference>
<dbReference type="EMBL" id="JBHTKR010000003">
    <property type="protein sequence ID" value="MFD1194629.1"/>
    <property type="molecule type" value="Genomic_DNA"/>
</dbReference>
<accession>A0ABW3TBU6</accession>
<feature type="domain" description="UPF0261" evidence="1">
    <location>
        <begin position="7"/>
        <end position="182"/>
    </location>
</feature>